<protein>
    <submittedName>
        <fullName evidence="1">Uncharacterized protein</fullName>
    </submittedName>
</protein>
<dbReference type="AlphaFoldDB" id="R0HTJ8"/>
<dbReference type="EMBL" id="KB870807">
    <property type="protein sequence ID" value="EOA33154.1"/>
    <property type="molecule type" value="Genomic_DNA"/>
</dbReference>
<reference evidence="2" key="1">
    <citation type="journal article" date="2013" name="Nat. Genet.">
        <title>The Capsella rubella genome and the genomic consequences of rapid mating system evolution.</title>
        <authorList>
            <person name="Slotte T."/>
            <person name="Hazzouri K.M."/>
            <person name="Agren J.A."/>
            <person name="Koenig D."/>
            <person name="Maumus F."/>
            <person name="Guo Y.L."/>
            <person name="Steige K."/>
            <person name="Platts A.E."/>
            <person name="Escobar J.S."/>
            <person name="Newman L.K."/>
            <person name="Wang W."/>
            <person name="Mandakova T."/>
            <person name="Vello E."/>
            <person name="Smith L.M."/>
            <person name="Henz S.R."/>
            <person name="Steffen J."/>
            <person name="Takuno S."/>
            <person name="Brandvain Y."/>
            <person name="Coop G."/>
            <person name="Andolfatto P."/>
            <person name="Hu T.T."/>
            <person name="Blanchette M."/>
            <person name="Clark R.M."/>
            <person name="Quesneville H."/>
            <person name="Nordborg M."/>
            <person name="Gaut B.S."/>
            <person name="Lysak M.A."/>
            <person name="Jenkins J."/>
            <person name="Grimwood J."/>
            <person name="Chapman J."/>
            <person name="Prochnik S."/>
            <person name="Shu S."/>
            <person name="Rokhsar D."/>
            <person name="Schmutz J."/>
            <person name="Weigel D."/>
            <person name="Wright S.I."/>
        </authorList>
    </citation>
    <scope>NUCLEOTIDE SEQUENCE [LARGE SCALE GENOMIC DNA]</scope>
    <source>
        <strain evidence="2">cv. Monte Gargano</strain>
    </source>
</reference>
<sequence>MVMKGDVSELFHTWPNQTEEDPELVNLVNDIHEEKLVKGFWDVKVNEDKKKSGKVKAAVESESPAAKK</sequence>
<proteinExistence type="predicted"/>
<evidence type="ECO:0000313" key="2">
    <source>
        <dbReference type="Proteomes" id="UP000029121"/>
    </source>
</evidence>
<accession>R0HTJ8</accession>
<evidence type="ECO:0000313" key="1">
    <source>
        <dbReference type="EMBL" id="EOA33154.1"/>
    </source>
</evidence>
<gene>
    <name evidence="1" type="ORF">CARUB_v10016495mg</name>
</gene>
<keyword evidence="2" id="KW-1185">Reference proteome</keyword>
<name>R0HTJ8_9BRAS</name>
<organism evidence="1 2">
    <name type="scientific">Capsella rubella</name>
    <dbReference type="NCBI Taxonomy" id="81985"/>
    <lineage>
        <taxon>Eukaryota</taxon>
        <taxon>Viridiplantae</taxon>
        <taxon>Streptophyta</taxon>
        <taxon>Embryophyta</taxon>
        <taxon>Tracheophyta</taxon>
        <taxon>Spermatophyta</taxon>
        <taxon>Magnoliopsida</taxon>
        <taxon>eudicotyledons</taxon>
        <taxon>Gunneridae</taxon>
        <taxon>Pentapetalae</taxon>
        <taxon>rosids</taxon>
        <taxon>malvids</taxon>
        <taxon>Brassicales</taxon>
        <taxon>Brassicaceae</taxon>
        <taxon>Camelineae</taxon>
        <taxon>Capsella</taxon>
    </lineage>
</organism>
<dbReference type="Proteomes" id="UP000029121">
    <property type="component" value="Unassembled WGS sequence"/>
</dbReference>